<feature type="region of interest" description="Disordered" evidence="1">
    <location>
        <begin position="252"/>
        <end position="277"/>
    </location>
</feature>
<feature type="compositionally biased region" description="Polar residues" evidence="1">
    <location>
        <begin position="405"/>
        <end position="425"/>
    </location>
</feature>
<dbReference type="GO" id="GO:0016538">
    <property type="term" value="F:cyclin-dependent protein serine/threonine kinase regulator activity"/>
    <property type="evidence" value="ECO:0007669"/>
    <property type="project" value="TreeGrafter"/>
</dbReference>
<dbReference type="GO" id="GO:0005634">
    <property type="term" value="C:nucleus"/>
    <property type="evidence" value="ECO:0007669"/>
    <property type="project" value="TreeGrafter"/>
</dbReference>
<dbReference type="GO" id="GO:0019901">
    <property type="term" value="F:protein kinase binding"/>
    <property type="evidence" value="ECO:0007669"/>
    <property type="project" value="InterPro"/>
</dbReference>
<keyword evidence="2" id="KW-0812">Transmembrane</keyword>
<dbReference type="GO" id="GO:0000307">
    <property type="term" value="C:cyclin-dependent protein kinase holoenzyme complex"/>
    <property type="evidence" value="ECO:0007669"/>
    <property type="project" value="TreeGrafter"/>
</dbReference>
<name>A0A9Q5HWP7_SANBA</name>
<dbReference type="PANTHER" id="PTHR15615:SF36">
    <property type="entry name" value="PHO85 CYCLIN-5"/>
    <property type="match status" value="1"/>
</dbReference>
<dbReference type="EMBL" id="LNZH02000192">
    <property type="protein sequence ID" value="OCB87413.1"/>
    <property type="molecule type" value="Genomic_DNA"/>
</dbReference>
<accession>A0A9Q5HWP7</accession>
<dbReference type="Gene3D" id="1.10.472.10">
    <property type="entry name" value="Cyclin-like"/>
    <property type="match status" value="1"/>
</dbReference>
<dbReference type="AlphaFoldDB" id="A0A9Q5HWP7"/>
<sequence length="647" mass="70873">MYTSKINRFCPLALYPANVDSSTYITSGLVFYATKSTITHPIDVRGERECSAFFTISILSNFSLLLCAVYALNSSASLVKAYYRFAFLIHMQSIPHSMAHRGAGATRTNARWHPYTPPRCPVTGVVTPNYALLSSSSSSQQHHLNSQESYLITPAPSVYSISPTSTFSQSPHPLASALHQTAPSCLKQTQAQKTQLTKANYVASLVDQAVKSLTDIWRPENIPAVFSTQTDITVVAKQPSLTAPQYPMLKRPVNQLPSPRSPSTLPSPLPAFSAEMPSTSSSTSAILPSAFLAEHFGNASTVVYEKDLVPIRTFVQEVLRRSRTTCSVLQSALCYIEAVRGKVPELVENEKRGLGAQRELTSDERISKEDMEDLKPNFTMDSSVLNDIRTELMLLDPFDSSDAPTVLQNDTSLPSAQSTSNNSHSNAKRRKIPPKPLIPLPPLPSPLLCPRRTFLAALILASKFLQDRCYSNRAWAKLSGLPPREVGRCERALGDALGWRLWVGKGAPTPRDEKRNIQRTRSEGAVMCGPTPTGTQSVTQFLSPPLSDAGSSPECEQQSGKAVVANRALRRAATLPDETAMRSVPPRYRTPGSLPFSFPPIQVIGLSCQTPSYMTPNLCEPSFPLWLAETEQHFLAPQPSYVYGACN</sequence>
<dbReference type="CDD" id="cd20557">
    <property type="entry name" value="CYCLIN_ScPCL1-like"/>
    <property type="match status" value="1"/>
</dbReference>
<organism evidence="3 4">
    <name type="scientific">Sanghuangporus baumii</name>
    <name type="common">Phellinus baumii</name>
    <dbReference type="NCBI Taxonomy" id="108892"/>
    <lineage>
        <taxon>Eukaryota</taxon>
        <taxon>Fungi</taxon>
        <taxon>Dikarya</taxon>
        <taxon>Basidiomycota</taxon>
        <taxon>Agaricomycotina</taxon>
        <taxon>Agaricomycetes</taxon>
        <taxon>Hymenochaetales</taxon>
        <taxon>Hymenochaetaceae</taxon>
        <taxon>Sanghuangporus</taxon>
    </lineage>
</organism>
<feature type="transmembrane region" description="Helical" evidence="2">
    <location>
        <begin position="52"/>
        <end position="72"/>
    </location>
</feature>
<dbReference type="Proteomes" id="UP000757232">
    <property type="component" value="Unassembled WGS sequence"/>
</dbReference>
<feature type="region of interest" description="Disordered" evidence="1">
    <location>
        <begin position="405"/>
        <end position="438"/>
    </location>
</feature>
<proteinExistence type="predicted"/>
<feature type="compositionally biased region" description="Low complexity" evidence="1">
    <location>
        <begin position="256"/>
        <end position="266"/>
    </location>
</feature>
<keyword evidence="2" id="KW-0472">Membrane</keyword>
<evidence type="ECO:0000313" key="3">
    <source>
        <dbReference type="EMBL" id="OCB87413.1"/>
    </source>
</evidence>
<evidence type="ECO:0000256" key="2">
    <source>
        <dbReference type="SAM" id="Phobius"/>
    </source>
</evidence>
<evidence type="ECO:0000313" key="4">
    <source>
        <dbReference type="Proteomes" id="UP000757232"/>
    </source>
</evidence>
<comment type="caution">
    <text evidence="3">The sequence shown here is derived from an EMBL/GenBank/DDBJ whole genome shotgun (WGS) entry which is preliminary data.</text>
</comment>
<keyword evidence="4" id="KW-1185">Reference proteome</keyword>
<dbReference type="OrthoDB" id="286814at2759"/>
<gene>
    <name evidence="3" type="ORF">A7U60_g5553</name>
</gene>
<reference evidence="3" key="1">
    <citation type="submission" date="2016-06" db="EMBL/GenBank/DDBJ databases">
        <title>Draft Genome sequence of the fungus Inonotus baumii.</title>
        <authorList>
            <person name="Zhu H."/>
            <person name="Lin W."/>
        </authorList>
    </citation>
    <scope>NUCLEOTIDE SEQUENCE</scope>
    <source>
        <strain evidence="3">821</strain>
    </source>
</reference>
<evidence type="ECO:0000256" key="1">
    <source>
        <dbReference type="SAM" id="MobiDB-lite"/>
    </source>
</evidence>
<dbReference type="PANTHER" id="PTHR15615">
    <property type="match status" value="1"/>
</dbReference>
<keyword evidence="2" id="KW-1133">Transmembrane helix</keyword>
<protein>
    <submittedName>
        <fullName evidence="3">Uncharacterized protein</fullName>
    </submittedName>
</protein>
<dbReference type="InterPro" id="IPR013922">
    <property type="entry name" value="Cyclin_PHO80-like"/>
</dbReference>